<dbReference type="Proteomes" id="UP001596481">
    <property type="component" value="Unassembled WGS sequence"/>
</dbReference>
<evidence type="ECO:0000313" key="1">
    <source>
        <dbReference type="EMBL" id="MFC7203786.1"/>
    </source>
</evidence>
<organism evidence="1 2">
    <name type="scientific">Haloferax namakaokahaiae</name>
    <dbReference type="NCBI Taxonomy" id="1748331"/>
    <lineage>
        <taxon>Archaea</taxon>
        <taxon>Methanobacteriati</taxon>
        <taxon>Methanobacteriota</taxon>
        <taxon>Stenosarchaea group</taxon>
        <taxon>Halobacteria</taxon>
        <taxon>Halobacteriales</taxon>
        <taxon>Haloferacaceae</taxon>
        <taxon>Haloferax</taxon>
    </lineage>
</organism>
<name>A0ABD5ZF53_9EURY</name>
<sequence length="160" mass="18415">MTSVRPHISVLLALLVLLAAGSLLVADSPYDPNIVSEQAPFAPERPDTLDSKTVTTYLVDYEERRLRNDLVRSRDYTLDRGDDVVAKCTSVTMNQTDTDRFRIRLRCHGEIADTYRLIQPTKFTYTVTYSVTEKTTSQLAIERFPYPQRDHMREKPWASE</sequence>
<reference evidence="1 2" key="1">
    <citation type="journal article" date="2019" name="Int. J. Syst. Evol. Microbiol.">
        <title>The Global Catalogue of Microorganisms (GCM) 10K type strain sequencing project: providing services to taxonomists for standard genome sequencing and annotation.</title>
        <authorList>
            <consortium name="The Broad Institute Genomics Platform"/>
            <consortium name="The Broad Institute Genome Sequencing Center for Infectious Disease"/>
            <person name="Wu L."/>
            <person name="Ma J."/>
        </authorList>
    </citation>
    <scope>NUCLEOTIDE SEQUENCE [LARGE SCALE GENOMIC DNA]</scope>
    <source>
        <strain evidence="1 2">DSM 29988</strain>
    </source>
</reference>
<evidence type="ECO:0000313" key="2">
    <source>
        <dbReference type="Proteomes" id="UP001596481"/>
    </source>
</evidence>
<dbReference type="EMBL" id="JBHTAA010000005">
    <property type="protein sequence ID" value="MFC7203786.1"/>
    <property type="molecule type" value="Genomic_DNA"/>
</dbReference>
<protein>
    <recommendedName>
        <fullName evidence="3">DUF3857 domain-containing protein</fullName>
    </recommendedName>
</protein>
<evidence type="ECO:0008006" key="3">
    <source>
        <dbReference type="Google" id="ProtNLM"/>
    </source>
</evidence>
<keyword evidence="2" id="KW-1185">Reference proteome</keyword>
<gene>
    <name evidence="1" type="ORF">ACFQJC_09680</name>
</gene>
<accession>A0ABD5ZF53</accession>
<dbReference type="AlphaFoldDB" id="A0ABD5ZF53"/>
<dbReference type="RefSeq" id="WP_390223121.1">
    <property type="nucleotide sequence ID" value="NZ_JBHTAA010000005.1"/>
</dbReference>
<proteinExistence type="predicted"/>
<comment type="caution">
    <text evidence="1">The sequence shown here is derived from an EMBL/GenBank/DDBJ whole genome shotgun (WGS) entry which is preliminary data.</text>
</comment>